<keyword evidence="5" id="KW-1185">Reference proteome</keyword>
<dbReference type="EMBL" id="CAJNOR010005618">
    <property type="protein sequence ID" value="CAF1569898.1"/>
    <property type="molecule type" value="Genomic_DNA"/>
</dbReference>
<evidence type="ECO:0000313" key="5">
    <source>
        <dbReference type="Proteomes" id="UP000663828"/>
    </source>
</evidence>
<proteinExistence type="predicted"/>
<dbReference type="Pfam" id="PF00619">
    <property type="entry name" value="CARD"/>
    <property type="match status" value="1"/>
</dbReference>
<name>A0A815YFP6_ADIRI</name>
<dbReference type="Proteomes" id="UP000663828">
    <property type="component" value="Unassembled WGS sequence"/>
</dbReference>
<protein>
    <recommendedName>
        <fullName evidence="3">CARD domain-containing protein</fullName>
    </recommendedName>
</protein>
<feature type="compositionally biased region" description="Polar residues" evidence="2">
    <location>
        <begin position="411"/>
        <end position="421"/>
    </location>
</feature>
<comment type="caution">
    <text evidence="4">The sequence shown here is derived from an EMBL/GenBank/DDBJ whole genome shotgun (WGS) entry which is preliminary data.</text>
</comment>
<gene>
    <name evidence="4" type="ORF">XAT740_LOCUS44381</name>
</gene>
<evidence type="ECO:0000259" key="3">
    <source>
        <dbReference type="PROSITE" id="PS50209"/>
    </source>
</evidence>
<dbReference type="InterPro" id="IPR001315">
    <property type="entry name" value="CARD"/>
</dbReference>
<dbReference type="InterPro" id="IPR011029">
    <property type="entry name" value="DEATH-like_dom_sf"/>
</dbReference>
<feature type="coiled-coil region" evidence="1">
    <location>
        <begin position="167"/>
        <end position="219"/>
    </location>
</feature>
<evidence type="ECO:0000256" key="1">
    <source>
        <dbReference type="SAM" id="Coils"/>
    </source>
</evidence>
<evidence type="ECO:0000256" key="2">
    <source>
        <dbReference type="SAM" id="MobiDB-lite"/>
    </source>
</evidence>
<organism evidence="4 5">
    <name type="scientific">Adineta ricciae</name>
    <name type="common">Rotifer</name>
    <dbReference type="NCBI Taxonomy" id="249248"/>
    <lineage>
        <taxon>Eukaryota</taxon>
        <taxon>Metazoa</taxon>
        <taxon>Spiralia</taxon>
        <taxon>Gnathifera</taxon>
        <taxon>Rotifera</taxon>
        <taxon>Eurotatoria</taxon>
        <taxon>Bdelloidea</taxon>
        <taxon>Adinetida</taxon>
        <taxon>Adinetidae</taxon>
        <taxon>Adineta</taxon>
    </lineage>
</organism>
<feature type="region of interest" description="Disordered" evidence="2">
    <location>
        <begin position="382"/>
        <end position="448"/>
    </location>
</feature>
<dbReference type="GO" id="GO:0042981">
    <property type="term" value="P:regulation of apoptotic process"/>
    <property type="evidence" value="ECO:0007669"/>
    <property type="project" value="InterPro"/>
</dbReference>
<accession>A0A815YFP6</accession>
<evidence type="ECO:0000313" key="4">
    <source>
        <dbReference type="EMBL" id="CAF1569898.1"/>
    </source>
</evidence>
<feature type="domain" description="CARD" evidence="3">
    <location>
        <begin position="2"/>
        <end position="92"/>
    </location>
</feature>
<reference evidence="4" key="1">
    <citation type="submission" date="2021-02" db="EMBL/GenBank/DDBJ databases">
        <authorList>
            <person name="Nowell W R."/>
        </authorList>
    </citation>
    <scope>NUCLEOTIDE SEQUENCE</scope>
</reference>
<sequence>MVNSKKCDLIERYRSLLENNLVLTDDFLAWFRSKKILAEHTVNDIKSLPLSMERNRKFLSHIIDEGDAGFTKLVEGLIANGQPFLGELLESEDKKASDDAAQRIVLGDEFLKKCPGVDKLRADTREKMKSYLQDQLVKAHVNDSWNSQNQGKSVEFINLKRQHYETRQKLIDSVEDEKRTVESLKETLREEQQTRQRKEEEMKELRHELKRVQADYEQKWTNQIKMADANNRTVFSMNDKMALLTDWLRTLDTSLKTNISQTGMEFDSNDQLQIKLKRYTTEIESLQTRSIGTEKLKEELHEALYTSRYLPIEDRKNRPFYDFLVALYGSNQVTELANICTKDILQSKSERDQANELRTRDMKIDELDRRNRELQTEIDRLKTKPSTSTPAAAAAATTGVAASEHSHTKATKQTWRSTPATVTPREKPKGRQTLKPIAVQFDTKPGGN</sequence>
<dbReference type="Gene3D" id="1.10.533.10">
    <property type="entry name" value="Death Domain, Fas"/>
    <property type="match status" value="1"/>
</dbReference>
<dbReference type="SUPFAM" id="SSF47986">
    <property type="entry name" value="DEATH domain"/>
    <property type="match status" value="1"/>
</dbReference>
<feature type="compositionally biased region" description="Low complexity" evidence="2">
    <location>
        <begin position="384"/>
        <end position="398"/>
    </location>
</feature>
<keyword evidence="1" id="KW-0175">Coiled coil</keyword>
<dbReference type="AlphaFoldDB" id="A0A815YFP6"/>
<dbReference type="PROSITE" id="PS50209">
    <property type="entry name" value="CARD"/>
    <property type="match status" value="1"/>
</dbReference>